<protein>
    <submittedName>
        <fullName evidence="1">Uncharacterized protein</fullName>
    </submittedName>
</protein>
<accession>A0A9J5VZH0</accession>
<evidence type="ECO:0000313" key="2">
    <source>
        <dbReference type="Proteomes" id="UP000824120"/>
    </source>
</evidence>
<sequence>AAAREEEVLGYLRDHEVIRTYNRESRNRYTYLYVNSFGVADPLAYHSHYRPTWRFIFALHHATTLSYYEVYRRPQPLLTNRISSGSTENIGKAFIQRPITWDYVYEDEVQYTSATIFEEGHGLAAKRKLDTDELRLCLNKPTRNSLKGGLLHNKGAKSVGTIISEMEKELRLHKENIRLTCLTWAIWFSSRLKSPLKFGLKSGRGDTKEKNLWNGLSKQCTMTPIRSRRYWIVRSNRGTWLCSIKFLYVVANGRIYTCIGSA</sequence>
<organism evidence="1 2">
    <name type="scientific">Solanum commersonii</name>
    <name type="common">Commerson's wild potato</name>
    <name type="synonym">Commerson's nightshade</name>
    <dbReference type="NCBI Taxonomy" id="4109"/>
    <lineage>
        <taxon>Eukaryota</taxon>
        <taxon>Viridiplantae</taxon>
        <taxon>Streptophyta</taxon>
        <taxon>Embryophyta</taxon>
        <taxon>Tracheophyta</taxon>
        <taxon>Spermatophyta</taxon>
        <taxon>Magnoliopsida</taxon>
        <taxon>eudicotyledons</taxon>
        <taxon>Gunneridae</taxon>
        <taxon>Pentapetalae</taxon>
        <taxon>asterids</taxon>
        <taxon>lamiids</taxon>
        <taxon>Solanales</taxon>
        <taxon>Solanaceae</taxon>
        <taxon>Solanoideae</taxon>
        <taxon>Solaneae</taxon>
        <taxon>Solanum</taxon>
    </lineage>
</organism>
<gene>
    <name evidence="1" type="ORF">H5410_064373</name>
</gene>
<keyword evidence="2" id="KW-1185">Reference proteome</keyword>
<dbReference type="AlphaFoldDB" id="A0A9J5VZH0"/>
<evidence type="ECO:0000313" key="1">
    <source>
        <dbReference type="EMBL" id="KAG5568605.1"/>
    </source>
</evidence>
<feature type="non-terminal residue" evidence="1">
    <location>
        <position position="262"/>
    </location>
</feature>
<reference evidence="1" key="1">
    <citation type="submission" date="2020-09" db="EMBL/GenBank/DDBJ databases">
        <title>De no assembly of potato wild relative species, Solanum commersonii.</title>
        <authorList>
            <person name="Cho K."/>
        </authorList>
    </citation>
    <scope>NUCLEOTIDE SEQUENCE</scope>
    <source>
        <strain evidence="1">LZ3.2</strain>
        <tissue evidence="1">Leaf</tissue>
    </source>
</reference>
<dbReference type="Proteomes" id="UP000824120">
    <property type="component" value="Unassembled WGS sequence"/>
</dbReference>
<comment type="caution">
    <text evidence="1">The sequence shown here is derived from an EMBL/GenBank/DDBJ whole genome shotgun (WGS) entry which is preliminary data.</text>
</comment>
<dbReference type="EMBL" id="JACXVP010000080">
    <property type="protein sequence ID" value="KAG5568605.1"/>
    <property type="molecule type" value="Genomic_DNA"/>
</dbReference>
<name>A0A9J5VZH0_SOLCO</name>
<proteinExistence type="predicted"/>